<evidence type="ECO:0000259" key="6">
    <source>
        <dbReference type="PROSITE" id="PS51074"/>
    </source>
</evidence>
<dbReference type="SUPFAM" id="SSF144217">
    <property type="entry name" value="CSL zinc finger"/>
    <property type="match status" value="1"/>
</dbReference>
<dbReference type="PROSITE" id="PS00636">
    <property type="entry name" value="DNAJ_1"/>
    <property type="match status" value="1"/>
</dbReference>
<dbReference type="InterPro" id="IPR036869">
    <property type="entry name" value="J_dom_sf"/>
</dbReference>
<feature type="non-terminal residue" evidence="7">
    <location>
        <position position="159"/>
    </location>
</feature>
<gene>
    <name evidence="7" type="ORF">BINO364_LOCUS7820</name>
</gene>
<dbReference type="CDD" id="cd06257">
    <property type="entry name" value="DnaJ"/>
    <property type="match status" value="1"/>
</dbReference>
<reference evidence="7" key="1">
    <citation type="submission" date="2021-12" db="EMBL/GenBank/DDBJ databases">
        <authorList>
            <person name="Martin H S."/>
        </authorList>
    </citation>
    <scope>NUCLEOTIDE SEQUENCE</scope>
</reference>
<dbReference type="PANTHER" id="PTHR45255">
    <property type="entry name" value="DNAJ HOMOLOG SUBFAMILY C MEMBER 24"/>
    <property type="match status" value="1"/>
</dbReference>
<comment type="similarity">
    <text evidence="1">Belongs to the DPH4 family.</text>
</comment>
<feature type="domain" description="DPH-type MB" evidence="6">
    <location>
        <begin position="102"/>
        <end position="158"/>
    </location>
</feature>
<evidence type="ECO:0000256" key="2">
    <source>
        <dbReference type="ARBA" id="ARBA00022723"/>
    </source>
</evidence>
<keyword evidence="2" id="KW-0479">Metal-binding</keyword>
<dbReference type="PROSITE" id="PS51074">
    <property type="entry name" value="DPH_MB"/>
    <property type="match status" value="1"/>
</dbReference>
<protein>
    <submittedName>
        <fullName evidence="7">Uncharacterized protein</fullName>
    </submittedName>
</protein>
<dbReference type="InterPro" id="IPR007872">
    <property type="entry name" value="DPH_MB_dom"/>
</dbReference>
<dbReference type="InterPro" id="IPR018253">
    <property type="entry name" value="DnaJ_domain_CS"/>
</dbReference>
<proteinExistence type="inferred from homology"/>
<evidence type="ECO:0000259" key="5">
    <source>
        <dbReference type="PROSITE" id="PS50076"/>
    </source>
</evidence>
<dbReference type="PANTHER" id="PTHR45255:SF1">
    <property type="entry name" value="DNAJ HOMOLOG SUBFAMILY C MEMBER 24"/>
    <property type="match status" value="1"/>
</dbReference>
<dbReference type="OrthoDB" id="66964at2759"/>
<keyword evidence="4" id="KW-0408">Iron</keyword>
<evidence type="ECO:0000313" key="8">
    <source>
        <dbReference type="Proteomes" id="UP000838878"/>
    </source>
</evidence>
<accession>A0A8J9UK32</accession>
<dbReference type="GO" id="GO:0001671">
    <property type="term" value="F:ATPase activator activity"/>
    <property type="evidence" value="ECO:0007669"/>
    <property type="project" value="TreeGrafter"/>
</dbReference>
<dbReference type="Pfam" id="PF05207">
    <property type="entry name" value="Zn_ribbon_CSL"/>
    <property type="match status" value="1"/>
</dbReference>
<evidence type="ECO:0000256" key="1">
    <source>
        <dbReference type="ARBA" id="ARBA00006169"/>
    </source>
</evidence>
<dbReference type="Proteomes" id="UP000838878">
    <property type="component" value="Chromosome 3"/>
</dbReference>
<dbReference type="AlphaFoldDB" id="A0A8J9UK32"/>
<dbReference type="EMBL" id="OV170223">
    <property type="protein sequence ID" value="CAH0721761.1"/>
    <property type="molecule type" value="Genomic_DNA"/>
</dbReference>
<dbReference type="SMART" id="SM00271">
    <property type="entry name" value="DnaJ"/>
    <property type="match status" value="1"/>
</dbReference>
<keyword evidence="3" id="KW-0862">Zinc</keyword>
<evidence type="ECO:0000256" key="3">
    <source>
        <dbReference type="ARBA" id="ARBA00022833"/>
    </source>
</evidence>
<dbReference type="InterPro" id="IPR036671">
    <property type="entry name" value="DPH_MB_sf"/>
</dbReference>
<name>A0A8J9UK32_9NEOP</name>
<dbReference type="InterPro" id="IPR001623">
    <property type="entry name" value="DnaJ_domain"/>
</dbReference>
<organism evidence="7 8">
    <name type="scientific">Brenthis ino</name>
    <name type="common">lesser marbled fritillary</name>
    <dbReference type="NCBI Taxonomy" id="405034"/>
    <lineage>
        <taxon>Eukaryota</taxon>
        <taxon>Metazoa</taxon>
        <taxon>Ecdysozoa</taxon>
        <taxon>Arthropoda</taxon>
        <taxon>Hexapoda</taxon>
        <taxon>Insecta</taxon>
        <taxon>Pterygota</taxon>
        <taxon>Neoptera</taxon>
        <taxon>Endopterygota</taxon>
        <taxon>Lepidoptera</taxon>
        <taxon>Glossata</taxon>
        <taxon>Ditrysia</taxon>
        <taxon>Papilionoidea</taxon>
        <taxon>Nymphalidae</taxon>
        <taxon>Heliconiinae</taxon>
        <taxon>Argynnini</taxon>
        <taxon>Brenthis</taxon>
    </lineage>
</organism>
<evidence type="ECO:0000313" key="7">
    <source>
        <dbReference type="EMBL" id="CAH0721761.1"/>
    </source>
</evidence>
<dbReference type="Pfam" id="PF00226">
    <property type="entry name" value="DnaJ"/>
    <property type="match status" value="1"/>
</dbReference>
<keyword evidence="8" id="KW-1185">Reference proteome</keyword>
<dbReference type="GO" id="GO:0008198">
    <property type="term" value="F:ferrous iron binding"/>
    <property type="evidence" value="ECO:0007669"/>
    <property type="project" value="TreeGrafter"/>
</dbReference>
<dbReference type="PROSITE" id="PS50076">
    <property type="entry name" value="DNAJ_2"/>
    <property type="match status" value="1"/>
</dbReference>
<dbReference type="Gene3D" id="1.10.287.110">
    <property type="entry name" value="DnaJ domain"/>
    <property type="match status" value="1"/>
</dbReference>
<evidence type="ECO:0000256" key="4">
    <source>
        <dbReference type="ARBA" id="ARBA00023004"/>
    </source>
</evidence>
<dbReference type="PRINTS" id="PR00625">
    <property type="entry name" value="JDOMAIN"/>
</dbReference>
<sequence>MVLKKYYIFQSLLELNKISKMGSKETFVDYYQILKCNRNATEEELKKSYQQLVLLNHPDKIGYGNEEKFRQVQNAWSVLRDPQSRRQYDAMLMCYESDDLLLYNTISLSDMELNSTENVYMYECRCSGIYYLDMSELFTPQVIINCNECSFSIQVNIRE</sequence>
<dbReference type="SUPFAM" id="SSF46565">
    <property type="entry name" value="Chaperone J-domain"/>
    <property type="match status" value="1"/>
</dbReference>
<feature type="domain" description="J" evidence="5">
    <location>
        <begin position="29"/>
        <end position="92"/>
    </location>
</feature>
<dbReference type="Gene3D" id="3.10.660.10">
    <property type="entry name" value="DPH Zinc finger"/>
    <property type="match status" value="1"/>
</dbReference>